<evidence type="ECO:0000313" key="2">
    <source>
        <dbReference type="EMBL" id="KAF1842078.1"/>
    </source>
</evidence>
<gene>
    <name evidence="2" type="ORF">K460DRAFT_370079</name>
</gene>
<keyword evidence="3" id="KW-1185">Reference proteome</keyword>
<dbReference type="EMBL" id="ML976618">
    <property type="protein sequence ID" value="KAF1842078.1"/>
    <property type="molecule type" value="Genomic_DNA"/>
</dbReference>
<feature type="region of interest" description="Disordered" evidence="1">
    <location>
        <begin position="21"/>
        <end position="76"/>
    </location>
</feature>
<feature type="compositionally biased region" description="Polar residues" evidence="1">
    <location>
        <begin position="21"/>
        <end position="43"/>
    </location>
</feature>
<evidence type="ECO:0000313" key="3">
    <source>
        <dbReference type="Proteomes" id="UP000800039"/>
    </source>
</evidence>
<dbReference type="Proteomes" id="UP000800039">
    <property type="component" value="Unassembled WGS sequence"/>
</dbReference>
<protein>
    <submittedName>
        <fullName evidence="2">Uncharacterized protein</fullName>
    </submittedName>
</protein>
<sequence>MRNGERRRDPRVVWRDVVQFPATSPPHQSKQASKQALLVSQSARRGKPLPLTTQPPDLSVLSPAVENDRASPQAKG</sequence>
<proteinExistence type="predicted"/>
<dbReference type="RefSeq" id="XP_040784641.1">
    <property type="nucleotide sequence ID" value="XM_040934078.1"/>
</dbReference>
<accession>A0A9P4L5K4</accession>
<evidence type="ECO:0000256" key="1">
    <source>
        <dbReference type="SAM" id="MobiDB-lite"/>
    </source>
</evidence>
<reference evidence="2" key="1">
    <citation type="submission" date="2020-01" db="EMBL/GenBank/DDBJ databases">
        <authorList>
            <consortium name="DOE Joint Genome Institute"/>
            <person name="Haridas S."/>
            <person name="Albert R."/>
            <person name="Binder M."/>
            <person name="Bloem J."/>
            <person name="Labutti K."/>
            <person name="Salamov A."/>
            <person name="Andreopoulos B."/>
            <person name="Baker S.E."/>
            <person name="Barry K."/>
            <person name="Bills G."/>
            <person name="Bluhm B.H."/>
            <person name="Cannon C."/>
            <person name="Castanera R."/>
            <person name="Culley D.E."/>
            <person name="Daum C."/>
            <person name="Ezra D."/>
            <person name="Gonzalez J.B."/>
            <person name="Henrissat B."/>
            <person name="Kuo A."/>
            <person name="Liang C."/>
            <person name="Lipzen A."/>
            <person name="Lutzoni F."/>
            <person name="Magnuson J."/>
            <person name="Mondo S."/>
            <person name="Nolan M."/>
            <person name="Ohm R."/>
            <person name="Pangilinan J."/>
            <person name="Park H.-J."/>
            <person name="Ramirez L."/>
            <person name="Alfaro M."/>
            <person name="Sun H."/>
            <person name="Tritt A."/>
            <person name="Yoshinaga Y."/>
            <person name="Zwiers L.-H."/>
            <person name="Turgeon B.G."/>
            <person name="Goodwin S.B."/>
            <person name="Spatafora J.W."/>
            <person name="Crous P.W."/>
            <person name="Grigoriev I.V."/>
        </authorList>
    </citation>
    <scope>NUCLEOTIDE SEQUENCE</scope>
    <source>
        <strain evidence="2">CBS 394.84</strain>
    </source>
</reference>
<comment type="caution">
    <text evidence="2">The sequence shown here is derived from an EMBL/GenBank/DDBJ whole genome shotgun (WGS) entry which is preliminary data.</text>
</comment>
<dbReference type="GeneID" id="63851329"/>
<name>A0A9P4L5K4_9PLEO</name>
<organism evidence="2 3">
    <name type="scientific">Cucurbitaria berberidis CBS 394.84</name>
    <dbReference type="NCBI Taxonomy" id="1168544"/>
    <lineage>
        <taxon>Eukaryota</taxon>
        <taxon>Fungi</taxon>
        <taxon>Dikarya</taxon>
        <taxon>Ascomycota</taxon>
        <taxon>Pezizomycotina</taxon>
        <taxon>Dothideomycetes</taxon>
        <taxon>Pleosporomycetidae</taxon>
        <taxon>Pleosporales</taxon>
        <taxon>Pleosporineae</taxon>
        <taxon>Cucurbitariaceae</taxon>
        <taxon>Cucurbitaria</taxon>
    </lineage>
</organism>
<dbReference type="AlphaFoldDB" id="A0A9P4L5K4"/>